<dbReference type="EC" id="3.1.4.46" evidence="1"/>
<proteinExistence type="predicted"/>
<dbReference type="SUPFAM" id="SSF51695">
    <property type="entry name" value="PLC-like phosphodiesterases"/>
    <property type="match status" value="1"/>
</dbReference>
<dbReference type="EMBL" id="CAXHTA020000001">
    <property type="protein sequence ID" value="CAL5218465.1"/>
    <property type="molecule type" value="Genomic_DNA"/>
</dbReference>
<comment type="catalytic activity">
    <reaction evidence="4">
        <text>a sn-glycero-3-phosphodiester + H2O = an alcohol + sn-glycerol 3-phosphate + H(+)</text>
        <dbReference type="Rhea" id="RHEA:12969"/>
        <dbReference type="ChEBI" id="CHEBI:15377"/>
        <dbReference type="ChEBI" id="CHEBI:15378"/>
        <dbReference type="ChEBI" id="CHEBI:30879"/>
        <dbReference type="ChEBI" id="CHEBI:57597"/>
        <dbReference type="ChEBI" id="CHEBI:83408"/>
        <dbReference type="EC" id="3.1.4.46"/>
    </reaction>
</comment>
<dbReference type="InterPro" id="IPR051578">
    <property type="entry name" value="GDPD"/>
</dbReference>
<protein>
    <recommendedName>
        <fullName evidence="1">glycerophosphodiester phosphodiesterase</fullName>
        <ecNumber evidence="1">3.1.4.46</ecNumber>
    </recommendedName>
</protein>
<dbReference type="PROSITE" id="PS51704">
    <property type="entry name" value="GP_PDE"/>
    <property type="match status" value="1"/>
</dbReference>
<name>A0ABP1FF07_9CHLO</name>
<keyword evidence="2" id="KW-0319">Glycerol metabolism</keyword>
<dbReference type="PANTHER" id="PTHR22958:SF1">
    <property type="entry name" value="GLYCEROPHOSPHOCHOLINE PHOSPHODIESTERASE GPCPD1"/>
    <property type="match status" value="1"/>
</dbReference>
<dbReference type="InterPro" id="IPR030395">
    <property type="entry name" value="GP_PDE_dom"/>
</dbReference>
<feature type="domain" description="GP-PDE" evidence="5">
    <location>
        <begin position="5"/>
        <end position="344"/>
    </location>
</feature>
<evidence type="ECO:0000259" key="5">
    <source>
        <dbReference type="PROSITE" id="PS51704"/>
    </source>
</evidence>
<dbReference type="Proteomes" id="UP001497392">
    <property type="component" value="Unassembled WGS sequence"/>
</dbReference>
<organism evidence="6 7">
    <name type="scientific">Coccomyxa viridis</name>
    <dbReference type="NCBI Taxonomy" id="1274662"/>
    <lineage>
        <taxon>Eukaryota</taxon>
        <taxon>Viridiplantae</taxon>
        <taxon>Chlorophyta</taxon>
        <taxon>core chlorophytes</taxon>
        <taxon>Trebouxiophyceae</taxon>
        <taxon>Trebouxiophyceae incertae sedis</taxon>
        <taxon>Coccomyxaceae</taxon>
        <taxon>Coccomyxa</taxon>
    </lineage>
</organism>
<gene>
    <name evidence="6" type="primary">g148</name>
    <name evidence="6" type="ORF">VP750_LOCUS124</name>
</gene>
<dbReference type="PANTHER" id="PTHR22958">
    <property type="entry name" value="GLYCEROPHOSPHORYL DIESTER PHOSPHODIESTERASE"/>
    <property type="match status" value="1"/>
</dbReference>
<dbReference type="InterPro" id="IPR017946">
    <property type="entry name" value="PLC-like_Pdiesterase_TIM-brl"/>
</dbReference>
<evidence type="ECO:0000256" key="4">
    <source>
        <dbReference type="ARBA" id="ARBA00047512"/>
    </source>
</evidence>
<sequence length="360" mass="38851">MGENLLASEDGGRPLMRYRENTIHSFNTAAEAGASFVEFDVQVTADGIPVIWHDDLIVSLPEQSSDAVRTQHICELSLRDFKKLSQHRSMGTQTASSSGSFDNSSCSQCSSQSAALIDAAAQQAQHDQSSTSAQLPVGAQTARLARFFSSDQGKRMHSAQAWAVSEEDSLPTLAEVFKGVDQSVGFDIEVKMATPPELAVTPPQEIERMVTPILEAVQAVATHSSRPIVFSSFDPEICRALRQRQQRFPVLLLSTGGTCWHADERRMSIAAAIQWALECNLQGLVLDSGAVQEQSQAVALARSKGLKVLTYGLQNNDPAWVRHQYSLGVQGAIVDDVEGVVSAFGHASALQSRQSAELAA</sequence>
<comment type="caution">
    <text evidence="6">The sequence shown here is derived from an EMBL/GenBank/DDBJ whole genome shotgun (WGS) entry which is preliminary data.</text>
</comment>
<keyword evidence="7" id="KW-1185">Reference proteome</keyword>
<dbReference type="Pfam" id="PF03009">
    <property type="entry name" value="GDPD"/>
    <property type="match status" value="1"/>
</dbReference>
<reference evidence="6 7" key="1">
    <citation type="submission" date="2024-06" db="EMBL/GenBank/DDBJ databases">
        <authorList>
            <person name="Kraege A."/>
            <person name="Thomma B."/>
        </authorList>
    </citation>
    <scope>NUCLEOTIDE SEQUENCE [LARGE SCALE GENOMIC DNA]</scope>
</reference>
<evidence type="ECO:0000313" key="6">
    <source>
        <dbReference type="EMBL" id="CAL5218465.1"/>
    </source>
</evidence>
<evidence type="ECO:0000256" key="1">
    <source>
        <dbReference type="ARBA" id="ARBA00012247"/>
    </source>
</evidence>
<dbReference type="Gene3D" id="3.20.20.190">
    <property type="entry name" value="Phosphatidylinositol (PI) phosphodiesterase"/>
    <property type="match status" value="1"/>
</dbReference>
<keyword evidence="3" id="KW-0378">Hydrolase</keyword>
<evidence type="ECO:0000256" key="3">
    <source>
        <dbReference type="ARBA" id="ARBA00022801"/>
    </source>
</evidence>
<evidence type="ECO:0000256" key="2">
    <source>
        <dbReference type="ARBA" id="ARBA00022798"/>
    </source>
</evidence>
<evidence type="ECO:0000313" key="7">
    <source>
        <dbReference type="Proteomes" id="UP001497392"/>
    </source>
</evidence>
<accession>A0ABP1FF07</accession>